<name>A0A286E481_9NEIS</name>
<dbReference type="Proteomes" id="UP000219669">
    <property type="component" value="Unassembled WGS sequence"/>
</dbReference>
<keyword evidence="1" id="KW-1133">Transmembrane helix</keyword>
<sequence>MEKEWLMESPSDFVWKQMAWISLFGSTVWIMWWSHDEVGTMMMWVFGLVALYFCLLSVWRLWRTVVYRRKNPIYFRVVGQILHYSLPEMGQGQIDVRQLDLLRYRIQGDLRIPIRGDSGCLKIDLAHFQKPFIHQSHQEWVSQFLGDLEKAQWHNQQPFDSFLNKEISS</sequence>
<accession>A0A286E481</accession>
<protein>
    <submittedName>
        <fullName evidence="2">Uncharacterized protein</fullName>
    </submittedName>
</protein>
<keyword evidence="3" id="KW-1185">Reference proteome</keyword>
<reference evidence="2 3" key="1">
    <citation type="submission" date="2017-09" db="EMBL/GenBank/DDBJ databases">
        <authorList>
            <person name="Ehlers B."/>
            <person name="Leendertz F.H."/>
        </authorList>
    </citation>
    <scope>NUCLEOTIDE SEQUENCE [LARGE SCALE GENOMIC DNA]</scope>
    <source>
        <strain evidence="2 3">DSM 16848</strain>
    </source>
</reference>
<dbReference type="EMBL" id="OCNF01000002">
    <property type="protein sequence ID" value="SOD65717.1"/>
    <property type="molecule type" value="Genomic_DNA"/>
</dbReference>
<keyword evidence="1" id="KW-0812">Transmembrane</keyword>
<proteinExistence type="predicted"/>
<evidence type="ECO:0000256" key="1">
    <source>
        <dbReference type="SAM" id="Phobius"/>
    </source>
</evidence>
<organism evidence="2 3">
    <name type="scientific">Alysiella filiformis DSM 16848</name>
    <dbReference type="NCBI Taxonomy" id="1120981"/>
    <lineage>
        <taxon>Bacteria</taxon>
        <taxon>Pseudomonadati</taxon>
        <taxon>Pseudomonadota</taxon>
        <taxon>Betaproteobacteria</taxon>
        <taxon>Neisseriales</taxon>
        <taxon>Neisseriaceae</taxon>
        <taxon>Alysiella</taxon>
    </lineage>
</organism>
<evidence type="ECO:0000313" key="2">
    <source>
        <dbReference type="EMBL" id="SOD65717.1"/>
    </source>
</evidence>
<dbReference type="RefSeq" id="WP_097113483.1">
    <property type="nucleotide sequence ID" value="NZ_CP083931.1"/>
</dbReference>
<feature type="transmembrane region" description="Helical" evidence="1">
    <location>
        <begin position="41"/>
        <end position="62"/>
    </location>
</feature>
<feature type="transmembrane region" description="Helical" evidence="1">
    <location>
        <begin position="18"/>
        <end position="35"/>
    </location>
</feature>
<evidence type="ECO:0000313" key="3">
    <source>
        <dbReference type="Proteomes" id="UP000219669"/>
    </source>
</evidence>
<gene>
    <name evidence="2" type="ORF">SAMN02746062_00397</name>
</gene>
<dbReference type="AlphaFoldDB" id="A0A286E481"/>
<keyword evidence="1" id="KW-0472">Membrane</keyword>